<dbReference type="AlphaFoldDB" id="A0A1A9ZHP1"/>
<reference evidence="2" key="1">
    <citation type="submission" date="2014-03" db="EMBL/GenBank/DDBJ databases">
        <authorList>
            <person name="Aksoy S."/>
            <person name="Warren W."/>
            <person name="Wilson R.K."/>
        </authorList>
    </citation>
    <scope>NUCLEOTIDE SEQUENCE [LARGE SCALE GENOMIC DNA]</scope>
    <source>
        <strain evidence="2">IAEA</strain>
    </source>
</reference>
<proteinExistence type="predicted"/>
<sequence length="115" mass="13233">MAYILPTGTQKQQKKQTSRDSLQMAIDLLFNYNCFLLYPPPKHIEAIKSATLLATCRNPPCEHSDRSYLTCPYWQPFSSIPRNRNNPLEKVTFNRSFCGTENNGKPVTIIVSFEF</sequence>
<protein>
    <submittedName>
        <fullName evidence="1">Uncharacterized protein</fullName>
    </submittedName>
</protein>
<evidence type="ECO:0000313" key="1">
    <source>
        <dbReference type="EnsemblMetazoa" id="GPAI014915-PA"/>
    </source>
</evidence>
<accession>A0A1A9ZHP1</accession>
<dbReference type="VEuPathDB" id="VectorBase:GPAI014915"/>
<reference evidence="1" key="2">
    <citation type="submission" date="2020-05" db="UniProtKB">
        <authorList>
            <consortium name="EnsemblMetazoa"/>
        </authorList>
    </citation>
    <scope>IDENTIFICATION</scope>
    <source>
        <strain evidence="1">IAEA</strain>
    </source>
</reference>
<organism evidence="1 2">
    <name type="scientific">Glossina pallidipes</name>
    <name type="common">Tsetse fly</name>
    <dbReference type="NCBI Taxonomy" id="7398"/>
    <lineage>
        <taxon>Eukaryota</taxon>
        <taxon>Metazoa</taxon>
        <taxon>Ecdysozoa</taxon>
        <taxon>Arthropoda</taxon>
        <taxon>Hexapoda</taxon>
        <taxon>Insecta</taxon>
        <taxon>Pterygota</taxon>
        <taxon>Neoptera</taxon>
        <taxon>Endopterygota</taxon>
        <taxon>Diptera</taxon>
        <taxon>Brachycera</taxon>
        <taxon>Muscomorpha</taxon>
        <taxon>Hippoboscoidea</taxon>
        <taxon>Glossinidae</taxon>
        <taxon>Glossina</taxon>
    </lineage>
</organism>
<name>A0A1A9ZHP1_GLOPL</name>
<evidence type="ECO:0000313" key="2">
    <source>
        <dbReference type="Proteomes" id="UP000092445"/>
    </source>
</evidence>
<dbReference type="Proteomes" id="UP000092445">
    <property type="component" value="Unassembled WGS sequence"/>
</dbReference>
<keyword evidence="2" id="KW-1185">Reference proteome</keyword>
<dbReference type="EnsemblMetazoa" id="GPAI014915-RA">
    <property type="protein sequence ID" value="GPAI014915-PA"/>
    <property type="gene ID" value="GPAI014915"/>
</dbReference>